<organism evidence="3 4">
    <name type="scientific">Portunus trituberculatus</name>
    <name type="common">Swimming crab</name>
    <name type="synonym">Neptunus trituberculatus</name>
    <dbReference type="NCBI Taxonomy" id="210409"/>
    <lineage>
        <taxon>Eukaryota</taxon>
        <taxon>Metazoa</taxon>
        <taxon>Ecdysozoa</taxon>
        <taxon>Arthropoda</taxon>
        <taxon>Crustacea</taxon>
        <taxon>Multicrustacea</taxon>
        <taxon>Malacostraca</taxon>
        <taxon>Eumalacostraca</taxon>
        <taxon>Eucarida</taxon>
        <taxon>Decapoda</taxon>
        <taxon>Pleocyemata</taxon>
        <taxon>Brachyura</taxon>
        <taxon>Eubrachyura</taxon>
        <taxon>Portunoidea</taxon>
        <taxon>Portunidae</taxon>
        <taxon>Portuninae</taxon>
        <taxon>Portunus</taxon>
    </lineage>
</organism>
<dbReference type="AlphaFoldDB" id="A0A5B7FSZ3"/>
<protein>
    <submittedName>
        <fullName evidence="3">Uncharacterized protein</fullName>
    </submittedName>
</protein>
<keyword evidence="4" id="KW-1185">Reference proteome</keyword>
<feature type="chain" id="PRO_5022847630" evidence="2">
    <location>
        <begin position="22"/>
        <end position="72"/>
    </location>
</feature>
<evidence type="ECO:0000256" key="2">
    <source>
        <dbReference type="SAM" id="SignalP"/>
    </source>
</evidence>
<comment type="caution">
    <text evidence="3">The sequence shown here is derived from an EMBL/GenBank/DDBJ whole genome shotgun (WGS) entry which is preliminary data.</text>
</comment>
<feature type="signal peptide" evidence="2">
    <location>
        <begin position="1"/>
        <end position="21"/>
    </location>
</feature>
<gene>
    <name evidence="3" type="ORF">E2C01_042396</name>
</gene>
<keyword evidence="2" id="KW-0732">Signal</keyword>
<reference evidence="3 4" key="1">
    <citation type="submission" date="2019-05" db="EMBL/GenBank/DDBJ databases">
        <title>Another draft genome of Portunus trituberculatus and its Hox gene families provides insights of decapod evolution.</title>
        <authorList>
            <person name="Jeong J.-H."/>
            <person name="Song I."/>
            <person name="Kim S."/>
            <person name="Choi T."/>
            <person name="Kim D."/>
            <person name="Ryu S."/>
            <person name="Kim W."/>
        </authorList>
    </citation>
    <scope>NUCLEOTIDE SEQUENCE [LARGE SCALE GENOMIC DNA]</scope>
    <source>
        <tissue evidence="3">Muscle</tissue>
    </source>
</reference>
<evidence type="ECO:0000313" key="3">
    <source>
        <dbReference type="EMBL" id="MPC48616.1"/>
    </source>
</evidence>
<feature type="compositionally biased region" description="Low complexity" evidence="1">
    <location>
        <begin position="39"/>
        <end position="56"/>
    </location>
</feature>
<accession>A0A5B7FSZ3</accession>
<dbReference type="Proteomes" id="UP000324222">
    <property type="component" value="Unassembled WGS sequence"/>
</dbReference>
<name>A0A5B7FSZ3_PORTR</name>
<feature type="region of interest" description="Disordered" evidence="1">
    <location>
        <begin position="39"/>
        <end position="72"/>
    </location>
</feature>
<dbReference type="EMBL" id="VSRR010008377">
    <property type="protein sequence ID" value="MPC48616.1"/>
    <property type="molecule type" value="Genomic_DNA"/>
</dbReference>
<proteinExistence type="predicted"/>
<sequence>MQSLAPLCTFALLYSTTLVISAPLPTFPSFFHLFFTHPSFSSSSSSSSSVLTLLPSPTVPPAGQEKVMADPL</sequence>
<evidence type="ECO:0000313" key="4">
    <source>
        <dbReference type="Proteomes" id="UP000324222"/>
    </source>
</evidence>
<evidence type="ECO:0000256" key="1">
    <source>
        <dbReference type="SAM" id="MobiDB-lite"/>
    </source>
</evidence>